<feature type="compositionally biased region" description="Basic and acidic residues" evidence="1">
    <location>
        <begin position="62"/>
        <end position="107"/>
    </location>
</feature>
<evidence type="ECO:0000313" key="2">
    <source>
        <dbReference type="EMBL" id="CAA9479219.1"/>
    </source>
</evidence>
<gene>
    <name evidence="2" type="ORF">AVDCRST_MAG85-556</name>
</gene>
<evidence type="ECO:0000256" key="1">
    <source>
        <dbReference type="SAM" id="MobiDB-lite"/>
    </source>
</evidence>
<reference evidence="2" key="1">
    <citation type="submission" date="2020-02" db="EMBL/GenBank/DDBJ databases">
        <authorList>
            <person name="Meier V. D."/>
        </authorList>
    </citation>
    <scope>NUCLEOTIDE SEQUENCE</scope>
    <source>
        <strain evidence="2">AVDCRST_MAG85</strain>
    </source>
</reference>
<name>A0A6J4RWY7_9ACTN</name>
<accession>A0A6J4RWY7</accession>
<feature type="compositionally biased region" description="Basic and acidic residues" evidence="1">
    <location>
        <begin position="43"/>
        <end position="53"/>
    </location>
</feature>
<feature type="region of interest" description="Disordered" evidence="1">
    <location>
        <begin position="1"/>
        <end position="107"/>
    </location>
</feature>
<feature type="compositionally biased region" description="Basic and acidic residues" evidence="1">
    <location>
        <begin position="1"/>
        <end position="35"/>
    </location>
</feature>
<protein>
    <submittedName>
        <fullName evidence="2">Uncharacterized protein</fullName>
    </submittedName>
</protein>
<proteinExistence type="predicted"/>
<organism evidence="2">
    <name type="scientific">uncultured Solirubrobacteraceae bacterium</name>
    <dbReference type="NCBI Taxonomy" id="1162706"/>
    <lineage>
        <taxon>Bacteria</taxon>
        <taxon>Bacillati</taxon>
        <taxon>Actinomycetota</taxon>
        <taxon>Thermoleophilia</taxon>
        <taxon>Solirubrobacterales</taxon>
        <taxon>Solirubrobacteraceae</taxon>
        <taxon>environmental samples</taxon>
    </lineage>
</organism>
<sequence length="107" mass="12126">MSEAQEKWDEARKKVEQLEDDPPKDLKDWPDDEAKYVTFGGGEGDHGYDEGPESKLGPSSTRRFEDGSIEVEGEKVENPEERKMESIRGNSDHPADQKEDSADQKED</sequence>
<dbReference type="AlphaFoldDB" id="A0A6J4RWY7"/>
<dbReference type="EMBL" id="CADCVT010000058">
    <property type="protein sequence ID" value="CAA9479219.1"/>
    <property type="molecule type" value="Genomic_DNA"/>
</dbReference>